<dbReference type="OrthoDB" id="2160599at2759"/>
<keyword evidence="7" id="KW-0539">Nucleus</keyword>
<evidence type="ECO:0000313" key="11">
    <source>
        <dbReference type="Proteomes" id="UP000001072"/>
    </source>
</evidence>
<reference evidence="11" key="1">
    <citation type="journal article" date="2011" name="Proc. Natl. Acad. Sci. U.S.A.">
        <title>Obligate biotrophy features unraveled by the genomic analysis of rust fungi.</title>
        <authorList>
            <person name="Duplessis S."/>
            <person name="Cuomo C.A."/>
            <person name="Lin Y.-C."/>
            <person name="Aerts A."/>
            <person name="Tisserant E."/>
            <person name="Veneault-Fourrey C."/>
            <person name="Joly D.L."/>
            <person name="Hacquard S."/>
            <person name="Amselem J."/>
            <person name="Cantarel B.L."/>
            <person name="Chiu R."/>
            <person name="Coutinho P.M."/>
            <person name="Feau N."/>
            <person name="Field M."/>
            <person name="Frey P."/>
            <person name="Gelhaye E."/>
            <person name="Goldberg J."/>
            <person name="Grabherr M.G."/>
            <person name="Kodira C.D."/>
            <person name="Kohler A."/>
            <person name="Kuees U."/>
            <person name="Lindquist E.A."/>
            <person name="Lucas S.M."/>
            <person name="Mago R."/>
            <person name="Mauceli E."/>
            <person name="Morin E."/>
            <person name="Murat C."/>
            <person name="Pangilinan J.L."/>
            <person name="Park R."/>
            <person name="Pearson M."/>
            <person name="Quesneville H."/>
            <person name="Rouhier N."/>
            <person name="Sakthikumar S."/>
            <person name="Salamov A.A."/>
            <person name="Schmutz J."/>
            <person name="Selles B."/>
            <person name="Shapiro H."/>
            <person name="Tanguay P."/>
            <person name="Tuskan G.A."/>
            <person name="Henrissat B."/>
            <person name="Van de Peer Y."/>
            <person name="Rouze P."/>
            <person name="Ellis J.G."/>
            <person name="Dodds P.N."/>
            <person name="Schein J.E."/>
            <person name="Zhong S."/>
            <person name="Hamelin R.C."/>
            <person name="Grigoriev I.V."/>
            <person name="Szabo L.J."/>
            <person name="Martin F."/>
        </authorList>
    </citation>
    <scope>NUCLEOTIDE SEQUENCE [LARGE SCALE GENOMIC DNA]</scope>
    <source>
        <strain evidence="11">98AG31 / pathotype 3-4-7</strain>
    </source>
</reference>
<dbReference type="VEuPathDB" id="FungiDB:MELLADRAFT_74640"/>
<dbReference type="InterPro" id="IPR013942">
    <property type="entry name" value="Mediator_Med19_fun"/>
</dbReference>
<dbReference type="PANTHER" id="PTHR28270:SF1">
    <property type="entry name" value="MEDIATOR OF RNA POLYMERASE II TRANSCRIPTION SUBUNIT 19"/>
    <property type="match status" value="1"/>
</dbReference>
<evidence type="ECO:0000256" key="6">
    <source>
        <dbReference type="ARBA" id="ARBA00023163"/>
    </source>
</evidence>
<name>F4RIL9_MELLP</name>
<proteinExistence type="inferred from homology"/>
<accession>F4RIL9</accession>
<evidence type="ECO:0000256" key="3">
    <source>
        <dbReference type="ARBA" id="ARBA00019615"/>
    </source>
</evidence>
<dbReference type="GO" id="GO:0070847">
    <property type="term" value="C:core mediator complex"/>
    <property type="evidence" value="ECO:0007669"/>
    <property type="project" value="TreeGrafter"/>
</dbReference>
<dbReference type="Proteomes" id="UP000001072">
    <property type="component" value="Unassembled WGS sequence"/>
</dbReference>
<dbReference type="GO" id="GO:0006357">
    <property type="term" value="P:regulation of transcription by RNA polymerase II"/>
    <property type="evidence" value="ECO:0007669"/>
    <property type="project" value="InterPro"/>
</dbReference>
<dbReference type="KEGG" id="mlr:MELLADRAFT_74640"/>
<evidence type="ECO:0000256" key="9">
    <source>
        <dbReference type="SAM" id="MobiDB-lite"/>
    </source>
</evidence>
<dbReference type="EMBL" id="GL883103">
    <property type="protein sequence ID" value="EGG07811.1"/>
    <property type="molecule type" value="Genomic_DNA"/>
</dbReference>
<dbReference type="AlphaFoldDB" id="F4RIL9"/>
<dbReference type="eggNOG" id="ENOG502SDRB">
    <property type="taxonomic scope" value="Eukaryota"/>
</dbReference>
<comment type="similarity">
    <text evidence="2">Belongs to the Mediator complex subunit 19 family.</text>
</comment>
<organism evidence="11">
    <name type="scientific">Melampsora larici-populina (strain 98AG31 / pathotype 3-4-7)</name>
    <name type="common">Poplar leaf rust fungus</name>
    <dbReference type="NCBI Taxonomy" id="747676"/>
    <lineage>
        <taxon>Eukaryota</taxon>
        <taxon>Fungi</taxon>
        <taxon>Dikarya</taxon>
        <taxon>Basidiomycota</taxon>
        <taxon>Pucciniomycotina</taxon>
        <taxon>Pucciniomycetes</taxon>
        <taxon>Pucciniales</taxon>
        <taxon>Melampsoraceae</taxon>
        <taxon>Melampsora</taxon>
    </lineage>
</organism>
<feature type="compositionally biased region" description="Polar residues" evidence="9">
    <location>
        <begin position="101"/>
        <end position="118"/>
    </location>
</feature>
<evidence type="ECO:0000256" key="1">
    <source>
        <dbReference type="ARBA" id="ARBA00004123"/>
    </source>
</evidence>
<keyword evidence="4" id="KW-0805">Transcription regulation</keyword>
<gene>
    <name evidence="10" type="ORF">MELLADRAFT_74640</name>
</gene>
<evidence type="ECO:0000256" key="2">
    <source>
        <dbReference type="ARBA" id="ARBA00009259"/>
    </source>
</evidence>
<dbReference type="STRING" id="747676.F4RIL9"/>
<evidence type="ECO:0000256" key="7">
    <source>
        <dbReference type="ARBA" id="ARBA00023242"/>
    </source>
</evidence>
<protein>
    <recommendedName>
        <fullName evidence="3">Mediator of RNA polymerase II transcription subunit 19</fullName>
    </recommendedName>
    <alternativeName>
        <fullName evidence="8">Mediator complex subunit 19</fullName>
    </alternativeName>
</protein>
<evidence type="ECO:0000256" key="8">
    <source>
        <dbReference type="ARBA" id="ARBA00032018"/>
    </source>
</evidence>
<sequence length="153" mass="17142">MKMEKSYGHFVADIGGRNSIKKDHQLSTWIMDPNFQESSIPNFLKPLPTETLAQAFTLQSGVLPGFDTSVWIAEEGGPKRKRKKRKQGEMSGTVESVPPLNVSNDTQSNSVHPSTQPRRNLENGIHSNHPNLSKEEDHRKKKRTKLSNGSLPN</sequence>
<dbReference type="GeneID" id="18932581"/>
<keyword evidence="6" id="KW-0804">Transcription</keyword>
<dbReference type="PANTHER" id="PTHR28270">
    <property type="entry name" value="MEDIATOR OF RNA POLYMERASE II TRANSCRIPTION SUBUNIT 19"/>
    <property type="match status" value="1"/>
</dbReference>
<dbReference type="GO" id="GO:0016592">
    <property type="term" value="C:mediator complex"/>
    <property type="evidence" value="ECO:0007669"/>
    <property type="project" value="InterPro"/>
</dbReference>
<evidence type="ECO:0000256" key="5">
    <source>
        <dbReference type="ARBA" id="ARBA00023159"/>
    </source>
</evidence>
<comment type="subcellular location">
    <subcellularLocation>
        <location evidence="1">Nucleus</location>
    </subcellularLocation>
</comment>
<keyword evidence="5" id="KW-0010">Activator</keyword>
<dbReference type="HOGENOM" id="CLU_1713666_0_0_1"/>
<evidence type="ECO:0000313" key="10">
    <source>
        <dbReference type="EMBL" id="EGG07811.1"/>
    </source>
</evidence>
<dbReference type="InParanoid" id="F4RIL9"/>
<dbReference type="RefSeq" id="XP_007409143.1">
    <property type="nucleotide sequence ID" value="XM_007409081.1"/>
</dbReference>
<feature type="region of interest" description="Disordered" evidence="9">
    <location>
        <begin position="74"/>
        <end position="153"/>
    </location>
</feature>
<keyword evidence="11" id="KW-1185">Reference proteome</keyword>
<dbReference type="GO" id="GO:0003712">
    <property type="term" value="F:transcription coregulator activity"/>
    <property type="evidence" value="ECO:0007669"/>
    <property type="project" value="InterPro"/>
</dbReference>
<evidence type="ECO:0000256" key="4">
    <source>
        <dbReference type="ARBA" id="ARBA00023015"/>
    </source>
</evidence>